<comment type="caution">
    <text evidence="2">The sequence shown here is derived from an EMBL/GenBank/DDBJ whole genome shotgun (WGS) entry which is preliminary data.</text>
</comment>
<accession>A0A8S2F825</accession>
<dbReference type="Gene3D" id="3.30.420.10">
    <property type="entry name" value="Ribonuclease H-like superfamily/Ribonuclease H"/>
    <property type="match status" value="1"/>
</dbReference>
<evidence type="ECO:0000259" key="1">
    <source>
        <dbReference type="PROSITE" id="PS50994"/>
    </source>
</evidence>
<dbReference type="EMBL" id="CAJNOK010024983">
    <property type="protein sequence ID" value="CAF1384112.1"/>
    <property type="molecule type" value="Genomic_DNA"/>
</dbReference>
<dbReference type="GO" id="GO:0003676">
    <property type="term" value="F:nucleic acid binding"/>
    <property type="evidence" value="ECO:0007669"/>
    <property type="project" value="InterPro"/>
</dbReference>
<dbReference type="EMBL" id="CAJOBA010046679">
    <property type="protein sequence ID" value="CAF4192313.1"/>
    <property type="molecule type" value="Genomic_DNA"/>
</dbReference>
<dbReference type="Proteomes" id="UP000677228">
    <property type="component" value="Unassembled WGS sequence"/>
</dbReference>
<feature type="domain" description="Integrase catalytic" evidence="1">
    <location>
        <begin position="140"/>
        <end position="304"/>
    </location>
</feature>
<dbReference type="AlphaFoldDB" id="A0A8S2F825"/>
<dbReference type="PANTHER" id="PTHR37984:SF5">
    <property type="entry name" value="PROTEIN NYNRIN-LIKE"/>
    <property type="match status" value="1"/>
</dbReference>
<evidence type="ECO:0000313" key="4">
    <source>
        <dbReference type="Proteomes" id="UP000677228"/>
    </source>
</evidence>
<dbReference type="InterPro" id="IPR050951">
    <property type="entry name" value="Retrovirus_Pol_polyprotein"/>
</dbReference>
<evidence type="ECO:0000313" key="2">
    <source>
        <dbReference type="EMBL" id="CAF1384112.1"/>
    </source>
</evidence>
<proteinExistence type="predicted"/>
<protein>
    <recommendedName>
        <fullName evidence="1">Integrase catalytic domain-containing protein</fullName>
    </recommendedName>
</protein>
<dbReference type="InterPro" id="IPR036397">
    <property type="entry name" value="RNaseH_sf"/>
</dbReference>
<reference evidence="2" key="1">
    <citation type="submission" date="2021-02" db="EMBL/GenBank/DDBJ databases">
        <authorList>
            <person name="Nowell W R."/>
        </authorList>
    </citation>
    <scope>NUCLEOTIDE SEQUENCE</scope>
</reference>
<sequence length="482" mass="55497">MEAGKVSRQTHLSKTSLNFIADCIKNSFSLFSQAKTSNDPNIHKACEFIRKNKKNISIKRYVDDVLGGDEKVGVTLGGLILVADEDVAELVMCYYKNRFGGATRTVHAALNKMYYRISENRIVDVIKSSGENGMVKPEFSNKKPNKIIQAKAIMERVQVDLVDLSKKPVLHGGQQLVFSDLFSSSSLHYSVLGEVAHELSKIFAENGNPKIIQTDRGTEFLGALTELCKERGIRRIRSSAYHPESQGKVERINRTWKSKLIFDFLVNNETNWLIKLPSYAETYNTTNNRALGNLSPFYVYHGRQYFHGNGSDNEQDENDDDDYVDLDENVNNDDIQKRLQERMESKTNAEQKMQKYYGKQQEIYEKNAICVKYEVGGNMFRTLVMVKLHGKRFKLFQKRYITANGTIVKAKYDYYQYLVKYKLNGTVQEDWFLVDDVTCQTVKEQEYRLHLAKRKRENDDNNIDVKGSEKVKVEPSKLLMHT</sequence>
<dbReference type="SUPFAM" id="SSF53098">
    <property type="entry name" value="Ribonuclease H-like"/>
    <property type="match status" value="1"/>
</dbReference>
<dbReference type="PROSITE" id="PS50994">
    <property type="entry name" value="INTEGRASE"/>
    <property type="match status" value="1"/>
</dbReference>
<gene>
    <name evidence="2" type="ORF">OVA965_LOCUS32250</name>
    <name evidence="3" type="ORF">TMI583_LOCUS33105</name>
</gene>
<dbReference type="Proteomes" id="UP000682733">
    <property type="component" value="Unassembled WGS sequence"/>
</dbReference>
<dbReference type="PANTHER" id="PTHR37984">
    <property type="entry name" value="PROTEIN CBG26694"/>
    <property type="match status" value="1"/>
</dbReference>
<dbReference type="InterPro" id="IPR012337">
    <property type="entry name" value="RNaseH-like_sf"/>
</dbReference>
<evidence type="ECO:0000313" key="3">
    <source>
        <dbReference type="EMBL" id="CAF4192313.1"/>
    </source>
</evidence>
<organism evidence="2 4">
    <name type="scientific">Didymodactylos carnosus</name>
    <dbReference type="NCBI Taxonomy" id="1234261"/>
    <lineage>
        <taxon>Eukaryota</taxon>
        <taxon>Metazoa</taxon>
        <taxon>Spiralia</taxon>
        <taxon>Gnathifera</taxon>
        <taxon>Rotifera</taxon>
        <taxon>Eurotatoria</taxon>
        <taxon>Bdelloidea</taxon>
        <taxon>Philodinida</taxon>
        <taxon>Philodinidae</taxon>
        <taxon>Didymodactylos</taxon>
    </lineage>
</organism>
<dbReference type="InterPro" id="IPR001584">
    <property type="entry name" value="Integrase_cat-core"/>
</dbReference>
<dbReference type="GO" id="GO:0015074">
    <property type="term" value="P:DNA integration"/>
    <property type="evidence" value="ECO:0007669"/>
    <property type="project" value="InterPro"/>
</dbReference>
<name>A0A8S2F825_9BILA</name>